<evidence type="ECO:0000313" key="2">
    <source>
        <dbReference type="Proteomes" id="UP000481037"/>
    </source>
</evidence>
<evidence type="ECO:0000313" key="1">
    <source>
        <dbReference type="EMBL" id="MRX10008.1"/>
    </source>
</evidence>
<dbReference type="AlphaFoldDB" id="A0A6L5QKK3"/>
<dbReference type="Proteomes" id="UP000481037">
    <property type="component" value="Unassembled WGS sequence"/>
</dbReference>
<name>A0A6L5QKK3_9BURK</name>
<gene>
    <name evidence="1" type="ORF">GJ697_19400</name>
</gene>
<keyword evidence="2" id="KW-1185">Reference proteome</keyword>
<comment type="caution">
    <text evidence="1">The sequence shown here is derived from an EMBL/GenBank/DDBJ whole genome shotgun (WGS) entry which is preliminary data.</text>
</comment>
<reference evidence="1 2" key="1">
    <citation type="submission" date="2019-11" db="EMBL/GenBank/DDBJ databases">
        <title>Novel species isolated from a subtropical stream in China.</title>
        <authorList>
            <person name="Lu H."/>
        </authorList>
    </citation>
    <scope>NUCLEOTIDE SEQUENCE [LARGE SCALE GENOMIC DNA]</scope>
    <source>
        <strain evidence="1 2">FT25W</strain>
    </source>
</reference>
<organism evidence="1 2">
    <name type="scientific">Duganella alba</name>
    <dbReference type="NCBI Taxonomy" id="2666081"/>
    <lineage>
        <taxon>Bacteria</taxon>
        <taxon>Pseudomonadati</taxon>
        <taxon>Pseudomonadota</taxon>
        <taxon>Betaproteobacteria</taxon>
        <taxon>Burkholderiales</taxon>
        <taxon>Oxalobacteraceae</taxon>
        <taxon>Telluria group</taxon>
        <taxon>Duganella</taxon>
    </lineage>
</organism>
<protein>
    <submittedName>
        <fullName evidence="1">Uncharacterized protein</fullName>
    </submittedName>
</protein>
<sequence>MPDDVFTKHPLDNTPLGRNTTPVSECDIHSATVGSKACKAIDVPILSCSSIWLRVQKEAEAWIAPGGKLIADPVARNRRINQAYAQLWLADRRFQWTGLAAFASKQVGCGLLHAADNIQKSQEEIATASRIGVMGNADSAAASAMPSGIAGSSAYMYQQLALGNTTLFLDIYPLHRFFMLRGYKHLHSCLPQRAEISQMIIWPAEKTRIPFGKSFDEILKAFKMIENNEVTQSVKVLAYHEQINILQPAIYDTTAMRLALDANQLSWATDFPTGVAAEIELTLSAECKSQSSSRNIWFSKNRTAKLYDKDQRMAFVYQAATRFDNLLSGSSKPNVEASIAEIAANGGIK</sequence>
<dbReference type="RefSeq" id="WP_154366488.1">
    <property type="nucleotide sequence ID" value="NZ_WKJM01000017.1"/>
</dbReference>
<proteinExistence type="predicted"/>
<dbReference type="Pfam" id="PF10720">
    <property type="entry name" value="DUF2515"/>
    <property type="match status" value="1"/>
</dbReference>
<accession>A0A6L5QKK3</accession>
<dbReference type="EMBL" id="WKJM01000017">
    <property type="protein sequence ID" value="MRX10008.1"/>
    <property type="molecule type" value="Genomic_DNA"/>
</dbReference>
<dbReference type="InterPro" id="IPR019658">
    <property type="entry name" value="DUF2515"/>
</dbReference>